<dbReference type="SUPFAM" id="SSF48350">
    <property type="entry name" value="GTPase activation domain, GAP"/>
    <property type="match status" value="1"/>
</dbReference>
<dbReference type="PANTHER" id="PTHR15228">
    <property type="entry name" value="SPERMATHECAL PHYSIOLOGY VARIANT"/>
    <property type="match status" value="1"/>
</dbReference>
<gene>
    <name evidence="4" type="ORF">BZG36_03794</name>
</gene>
<dbReference type="GO" id="GO:0007165">
    <property type="term" value="P:signal transduction"/>
    <property type="evidence" value="ECO:0007669"/>
    <property type="project" value="InterPro"/>
</dbReference>
<dbReference type="GO" id="GO:0060237">
    <property type="term" value="P:regulation of fungal-type cell wall organization"/>
    <property type="evidence" value="ECO:0007669"/>
    <property type="project" value="TreeGrafter"/>
</dbReference>
<feature type="region of interest" description="Disordered" evidence="2">
    <location>
        <begin position="412"/>
        <end position="431"/>
    </location>
</feature>
<feature type="compositionally biased region" description="Polar residues" evidence="2">
    <location>
        <begin position="1"/>
        <end position="11"/>
    </location>
</feature>
<accession>A0A261XX20</accession>
<dbReference type="PANTHER" id="PTHR15228:SF25">
    <property type="entry name" value="F-BAR DOMAIN-CONTAINING PROTEIN"/>
    <property type="match status" value="1"/>
</dbReference>
<dbReference type="Proteomes" id="UP000242875">
    <property type="component" value="Unassembled WGS sequence"/>
</dbReference>
<dbReference type="SMART" id="SM00324">
    <property type="entry name" value="RhoGAP"/>
    <property type="match status" value="1"/>
</dbReference>
<protein>
    <recommendedName>
        <fullName evidence="3">Rho-GAP domain-containing protein</fullName>
    </recommendedName>
</protein>
<dbReference type="EMBL" id="MVBO01000119">
    <property type="protein sequence ID" value="OZJ02881.1"/>
    <property type="molecule type" value="Genomic_DNA"/>
</dbReference>
<evidence type="ECO:0000259" key="3">
    <source>
        <dbReference type="PROSITE" id="PS50238"/>
    </source>
</evidence>
<feature type="domain" description="Rho-GAP" evidence="3">
    <location>
        <begin position="102"/>
        <end position="298"/>
    </location>
</feature>
<keyword evidence="1" id="KW-0343">GTPase activation</keyword>
<feature type="compositionally biased region" description="Polar residues" evidence="2">
    <location>
        <begin position="417"/>
        <end position="431"/>
    </location>
</feature>
<dbReference type="GO" id="GO:0005938">
    <property type="term" value="C:cell cortex"/>
    <property type="evidence" value="ECO:0007669"/>
    <property type="project" value="TreeGrafter"/>
</dbReference>
<name>A0A261XX20_9FUNG</name>
<evidence type="ECO:0000313" key="5">
    <source>
        <dbReference type="Proteomes" id="UP000242875"/>
    </source>
</evidence>
<feature type="region of interest" description="Disordered" evidence="2">
    <location>
        <begin position="437"/>
        <end position="516"/>
    </location>
</feature>
<dbReference type="Pfam" id="PF00620">
    <property type="entry name" value="RhoGAP"/>
    <property type="match status" value="1"/>
</dbReference>
<dbReference type="InterPro" id="IPR051025">
    <property type="entry name" value="RhoGAP"/>
</dbReference>
<feature type="region of interest" description="Disordered" evidence="2">
    <location>
        <begin position="1"/>
        <end position="34"/>
    </location>
</feature>
<dbReference type="InterPro" id="IPR008936">
    <property type="entry name" value="Rho_GTPase_activation_prot"/>
</dbReference>
<evidence type="ECO:0000256" key="1">
    <source>
        <dbReference type="ARBA" id="ARBA00022468"/>
    </source>
</evidence>
<feature type="compositionally biased region" description="Basic and acidic residues" evidence="2">
    <location>
        <begin position="507"/>
        <end position="516"/>
    </location>
</feature>
<reference evidence="4 5" key="1">
    <citation type="journal article" date="2017" name="Mycologia">
        <title>Bifiguratus adelaidae, gen. et sp. nov., a new member of Mucoromycotina in endophytic and soil-dwelling habitats.</title>
        <authorList>
            <person name="Torres-Cruz T.J."/>
            <person name="Billingsley Tobias T.L."/>
            <person name="Almatruk M."/>
            <person name="Hesse C."/>
            <person name="Kuske C.R."/>
            <person name="Desiro A."/>
            <person name="Benucci G.M."/>
            <person name="Bonito G."/>
            <person name="Stajich J.E."/>
            <person name="Dunlap C."/>
            <person name="Arnold A.E."/>
            <person name="Porras-Alfaro A."/>
        </authorList>
    </citation>
    <scope>NUCLEOTIDE SEQUENCE [LARGE SCALE GENOMIC DNA]</scope>
    <source>
        <strain evidence="4 5">AZ0501</strain>
    </source>
</reference>
<feature type="compositionally biased region" description="Basic residues" evidence="2">
    <location>
        <begin position="488"/>
        <end position="506"/>
    </location>
</feature>
<dbReference type="GO" id="GO:0005096">
    <property type="term" value="F:GTPase activator activity"/>
    <property type="evidence" value="ECO:0007669"/>
    <property type="project" value="UniProtKB-KW"/>
</dbReference>
<evidence type="ECO:0000256" key="2">
    <source>
        <dbReference type="SAM" id="MobiDB-lite"/>
    </source>
</evidence>
<sequence length="516" mass="57362">MSQRPAHSTALTDPYALSLDDTYPRQQKDKDKKTLRAWWRRVTADKDGKNKGVEGAQVQDKSVNGGASGQGVGPVTEAHDGGQPHRGIFHVPLVESIAYASVPISYVDDETGQQCFGVIPTIVAKCGSFLKDQGKCTFTEGVFRLSGSAKRIGQLQQIFDTPPHYGANLDWRGYSVHDAANILRRYLNYLPEPVITHSSYMEFRAAMDRIQDDDARVDEFQRLIQCLPLPHQFLLLYLLDLLAVFASQSDNNRMDSTNLAAVFTPGLLFHPTHEMSPAQYRISQRVVEFLIEWQGSFTMPKKSATLRLEQKFAMMGVSLDTADAGTSKPLADTTVQAVPAPVTPLVDASLFPTAPPPSTSPLAQSTLRQARRHQTLDSDTYMTSASERLDRQNGSNQRPAVDAVSSAHRLSAHFGNGSRSPSSIYIPQPNDTAQFTKFPTTSKGAGLYRSKTAPTRRARYGNDDPVQVVHVGRNNSQDLRGGPPEKSKSHRRRQHDSRRKERYRKKSRDDQQLQTT</sequence>
<feature type="region of interest" description="Disordered" evidence="2">
    <location>
        <begin position="349"/>
        <end position="379"/>
    </location>
</feature>
<proteinExistence type="predicted"/>
<organism evidence="4 5">
    <name type="scientific">Bifiguratus adelaidae</name>
    <dbReference type="NCBI Taxonomy" id="1938954"/>
    <lineage>
        <taxon>Eukaryota</taxon>
        <taxon>Fungi</taxon>
        <taxon>Fungi incertae sedis</taxon>
        <taxon>Mucoromycota</taxon>
        <taxon>Mucoromycotina</taxon>
        <taxon>Endogonomycetes</taxon>
        <taxon>Endogonales</taxon>
        <taxon>Endogonales incertae sedis</taxon>
        <taxon>Bifiguratus</taxon>
    </lineage>
</organism>
<dbReference type="InterPro" id="IPR000198">
    <property type="entry name" value="RhoGAP_dom"/>
</dbReference>
<evidence type="ECO:0000313" key="4">
    <source>
        <dbReference type="EMBL" id="OZJ02881.1"/>
    </source>
</evidence>
<dbReference type="PROSITE" id="PS50238">
    <property type="entry name" value="RHOGAP"/>
    <property type="match status" value="1"/>
</dbReference>
<dbReference type="OrthoDB" id="3196451at2759"/>
<feature type="compositionally biased region" description="Basic and acidic residues" evidence="2">
    <location>
        <begin position="22"/>
        <end position="34"/>
    </location>
</feature>
<dbReference type="Gene3D" id="1.10.555.10">
    <property type="entry name" value="Rho GTPase activation protein"/>
    <property type="match status" value="1"/>
</dbReference>
<dbReference type="AlphaFoldDB" id="A0A261XX20"/>
<keyword evidence="5" id="KW-1185">Reference proteome</keyword>
<feature type="region of interest" description="Disordered" evidence="2">
    <location>
        <begin position="48"/>
        <end position="84"/>
    </location>
</feature>
<comment type="caution">
    <text evidence="4">The sequence shown here is derived from an EMBL/GenBank/DDBJ whole genome shotgun (WGS) entry which is preliminary data.</text>
</comment>